<keyword evidence="3 8" id="KW-0396">Initiation factor</keyword>
<comment type="function">
    <text evidence="8">One of the essential components for the initiation of protein synthesis. Protects formylmethionyl-tRNA from spontaneous hydrolysis and promotes its binding to the 30S ribosomal subunits. Also involved in the hydrolysis of GTP during the formation of the 70S ribosomal complex.</text>
</comment>
<dbReference type="Pfam" id="PF11987">
    <property type="entry name" value="IF-2"/>
    <property type="match status" value="1"/>
</dbReference>
<dbReference type="PROSITE" id="PS51722">
    <property type="entry name" value="G_TR_2"/>
    <property type="match status" value="1"/>
</dbReference>
<keyword evidence="4" id="KW-0547">Nucleotide-binding</keyword>
<dbReference type="InterPro" id="IPR036925">
    <property type="entry name" value="TIF_IF2_dom3_sf"/>
</dbReference>
<dbReference type="SUPFAM" id="SSF52156">
    <property type="entry name" value="Initiation factor IF2/eIF5b, domain 3"/>
    <property type="match status" value="1"/>
</dbReference>
<dbReference type="Gene3D" id="3.40.50.300">
    <property type="entry name" value="P-loop containing nucleotide triphosphate hydrolases"/>
    <property type="match status" value="1"/>
</dbReference>
<dbReference type="CDD" id="cd01887">
    <property type="entry name" value="IF2_eIF5B"/>
    <property type="match status" value="1"/>
</dbReference>
<dbReference type="Gene3D" id="2.40.30.10">
    <property type="entry name" value="Translation factors"/>
    <property type="match status" value="2"/>
</dbReference>
<proteinExistence type="inferred from homology"/>
<evidence type="ECO:0000256" key="8">
    <source>
        <dbReference type="RuleBase" id="RU000644"/>
    </source>
</evidence>
<dbReference type="InterPro" id="IPR053905">
    <property type="entry name" value="EF-G-like_DII"/>
</dbReference>
<dbReference type="GO" id="GO:0003743">
    <property type="term" value="F:translation initiation factor activity"/>
    <property type="evidence" value="ECO:0007669"/>
    <property type="project" value="UniProtKB-UniRule"/>
</dbReference>
<gene>
    <name evidence="10" type="primary">infB</name>
    <name evidence="10" type="ORF">KC678_02395</name>
</gene>
<comment type="similarity">
    <text evidence="1 8">Belongs to the TRAFAC class translation factor GTPase superfamily. Classic translation factor GTPase family. IF-2 subfamily.</text>
</comment>
<evidence type="ECO:0000256" key="4">
    <source>
        <dbReference type="ARBA" id="ARBA00022741"/>
    </source>
</evidence>
<evidence type="ECO:0000313" key="11">
    <source>
        <dbReference type="Proteomes" id="UP000775877"/>
    </source>
</evidence>
<dbReference type="NCBIfam" id="TIGR00487">
    <property type="entry name" value="IF-2"/>
    <property type="match status" value="1"/>
</dbReference>
<dbReference type="Gene3D" id="3.40.50.10050">
    <property type="entry name" value="Translation initiation factor IF- 2, domain 3"/>
    <property type="match status" value="1"/>
</dbReference>
<dbReference type="FunFam" id="3.40.50.10050:FF:000001">
    <property type="entry name" value="Translation initiation factor IF-2"/>
    <property type="match status" value="1"/>
</dbReference>
<protein>
    <recommendedName>
        <fullName evidence="2 7">Translation initiation factor IF-2</fullName>
    </recommendedName>
</protein>
<comment type="caution">
    <text evidence="10">The sequence shown here is derived from an EMBL/GenBank/DDBJ whole genome shotgun (WGS) entry which is preliminary data.</text>
</comment>
<dbReference type="GO" id="GO:0003924">
    <property type="term" value="F:GTPase activity"/>
    <property type="evidence" value="ECO:0007669"/>
    <property type="project" value="InterPro"/>
</dbReference>
<dbReference type="InterPro" id="IPR027417">
    <property type="entry name" value="P-loop_NTPase"/>
</dbReference>
<dbReference type="GO" id="GO:0005525">
    <property type="term" value="F:GTP binding"/>
    <property type="evidence" value="ECO:0007669"/>
    <property type="project" value="UniProtKB-KW"/>
</dbReference>
<dbReference type="InterPro" id="IPR005225">
    <property type="entry name" value="Small_GTP-bd"/>
</dbReference>
<keyword evidence="5 8" id="KW-0648">Protein biosynthesis</keyword>
<dbReference type="EMBL" id="JAGQLJ010000047">
    <property type="protein sequence ID" value="MCA9381089.1"/>
    <property type="molecule type" value="Genomic_DNA"/>
</dbReference>
<dbReference type="FunFam" id="2.40.30.10:FF:000008">
    <property type="entry name" value="Translation initiation factor IF-2"/>
    <property type="match status" value="1"/>
</dbReference>
<evidence type="ECO:0000256" key="7">
    <source>
        <dbReference type="NCBIfam" id="TIGR00487"/>
    </source>
</evidence>
<dbReference type="SUPFAM" id="SSF52540">
    <property type="entry name" value="P-loop containing nucleoside triphosphate hydrolases"/>
    <property type="match status" value="1"/>
</dbReference>
<evidence type="ECO:0000256" key="3">
    <source>
        <dbReference type="ARBA" id="ARBA00022540"/>
    </source>
</evidence>
<dbReference type="SUPFAM" id="SSF50447">
    <property type="entry name" value="Translation proteins"/>
    <property type="match status" value="2"/>
</dbReference>
<dbReference type="PANTHER" id="PTHR43381:SF5">
    <property type="entry name" value="TR-TYPE G DOMAIN-CONTAINING PROTEIN"/>
    <property type="match status" value="1"/>
</dbReference>
<dbReference type="InterPro" id="IPR009000">
    <property type="entry name" value="Transl_B-barrel_sf"/>
</dbReference>
<dbReference type="GO" id="GO:0005737">
    <property type="term" value="C:cytoplasm"/>
    <property type="evidence" value="ECO:0007669"/>
    <property type="project" value="UniProtKB-UniRule"/>
</dbReference>
<keyword evidence="6" id="KW-0342">GTP-binding</keyword>
<name>A0A955IAL7_9BACT</name>
<evidence type="ECO:0000313" key="10">
    <source>
        <dbReference type="EMBL" id="MCA9381089.1"/>
    </source>
</evidence>
<evidence type="ECO:0000256" key="1">
    <source>
        <dbReference type="ARBA" id="ARBA00007733"/>
    </source>
</evidence>
<dbReference type="AlphaFoldDB" id="A0A955IAL7"/>
<dbReference type="InterPro" id="IPR000795">
    <property type="entry name" value="T_Tr_GTP-bd_dom"/>
</dbReference>
<dbReference type="NCBIfam" id="TIGR00231">
    <property type="entry name" value="small_GTP"/>
    <property type="match status" value="1"/>
</dbReference>
<dbReference type="FunFam" id="3.40.50.300:FF:000019">
    <property type="entry name" value="Translation initiation factor IF-2"/>
    <property type="match status" value="1"/>
</dbReference>
<reference evidence="10" key="2">
    <citation type="journal article" date="2021" name="Microbiome">
        <title>Successional dynamics and alternative stable states in a saline activated sludge microbial community over 9 years.</title>
        <authorList>
            <person name="Wang Y."/>
            <person name="Ye J."/>
            <person name="Ju F."/>
            <person name="Liu L."/>
            <person name="Boyd J.A."/>
            <person name="Deng Y."/>
            <person name="Parks D.H."/>
            <person name="Jiang X."/>
            <person name="Yin X."/>
            <person name="Woodcroft B.J."/>
            <person name="Tyson G.W."/>
            <person name="Hugenholtz P."/>
            <person name="Polz M.F."/>
            <person name="Zhang T."/>
        </authorList>
    </citation>
    <scope>NUCLEOTIDE SEQUENCE</scope>
    <source>
        <strain evidence="10">HKST-UBA13</strain>
    </source>
</reference>
<dbReference type="PANTHER" id="PTHR43381">
    <property type="entry name" value="TRANSLATION INITIATION FACTOR IF-2-RELATED"/>
    <property type="match status" value="1"/>
</dbReference>
<evidence type="ECO:0000256" key="6">
    <source>
        <dbReference type="ARBA" id="ARBA00023134"/>
    </source>
</evidence>
<dbReference type="Proteomes" id="UP000775877">
    <property type="component" value="Unassembled WGS sequence"/>
</dbReference>
<dbReference type="InterPro" id="IPR000178">
    <property type="entry name" value="TF_IF2_bacterial-like"/>
</dbReference>
<accession>A0A955IAL7</accession>
<dbReference type="Pfam" id="PF00009">
    <property type="entry name" value="GTP_EFTU"/>
    <property type="match status" value="1"/>
</dbReference>
<organism evidence="10 11">
    <name type="scientific">Candidatus Dojkabacteria bacterium</name>
    <dbReference type="NCBI Taxonomy" id="2099670"/>
    <lineage>
        <taxon>Bacteria</taxon>
        <taxon>Candidatus Dojkabacteria</taxon>
    </lineage>
</organism>
<reference evidence="10" key="1">
    <citation type="submission" date="2020-04" db="EMBL/GenBank/DDBJ databases">
        <authorList>
            <person name="Zhang T."/>
        </authorList>
    </citation>
    <scope>NUCLEOTIDE SEQUENCE</scope>
    <source>
        <strain evidence="10">HKST-UBA13</strain>
    </source>
</reference>
<evidence type="ECO:0000256" key="2">
    <source>
        <dbReference type="ARBA" id="ARBA00020675"/>
    </source>
</evidence>
<dbReference type="Pfam" id="PF22042">
    <property type="entry name" value="EF-G_D2"/>
    <property type="match status" value="1"/>
</dbReference>
<dbReference type="InterPro" id="IPR023115">
    <property type="entry name" value="TIF_IF2_dom3"/>
</dbReference>
<evidence type="ECO:0000256" key="5">
    <source>
        <dbReference type="ARBA" id="ARBA00022917"/>
    </source>
</evidence>
<sequence length="519" mass="57701">MPNKTENKNVRQPIVAVMGHVDHGKTTFLDSIRGARVADKEFGGITQNTRAHEVTTKSGFKITFIDTPGHEAFSNMRSRGARVTDFVLLMVAADDGVQPQTKESIEFAHENNVPIIVAINKVDIEGVQLQKIKQELASYKVNIEEYGGDVMCFEISAKEKKGLDEVLEGIELMAEINELKPHQPKEGVIAEAFVMESSLDKHIGYSALAILKAGELKDRFVGVTEDSIFKVRAYMDEDGKQIKNVHESEPFTVIGLKDDLPTGEIINFVKDEKEAKKLQDDLKSGVVTEDEPKEIEMNAESLFAQMLMQKEEKAQGVEQQELNIILRCSTQGTLEAVESELKKLETEESKVTVVQKGTGPVSEDDLNMAKVAKAIVISFQVDVPNAIMTNARRNKILVRHYEIIYELIDEIADVLDSMDQPQEEIVDMATAEVLQVFTLSNGDQVAGCKVTDGKFVKGYKIRAERGETELGEAKVTSIRQGKNEVKEMKKGNECGLLLNPAIPDLQEGDKVIAFRVEKY</sequence>
<dbReference type="CDD" id="cd03692">
    <property type="entry name" value="mtIF2_IVc"/>
    <property type="match status" value="1"/>
</dbReference>
<evidence type="ECO:0000259" key="9">
    <source>
        <dbReference type="PROSITE" id="PS51722"/>
    </source>
</evidence>
<feature type="domain" description="Tr-type G" evidence="9">
    <location>
        <begin position="10"/>
        <end position="178"/>
    </location>
</feature>
<dbReference type="InterPro" id="IPR015760">
    <property type="entry name" value="TIF_IF2"/>
</dbReference>